<dbReference type="PROSITE" id="PS51898">
    <property type="entry name" value="TYR_RECOMBINASE"/>
    <property type="match status" value="1"/>
</dbReference>
<accession>A0A0P0YX24</accession>
<reference evidence="3" key="1">
    <citation type="journal article" date="2015" name="Proc. Natl. Acad. Sci. U.S.A.">
        <title>Bacterial clade with the ribosomal RNA operon on a small plasmid rather than the chromosome.</title>
        <authorList>
            <person name="Anda M."/>
            <person name="Ohtsubo Y."/>
            <person name="Okubo T."/>
            <person name="Sugawara M."/>
            <person name="Nagata Y."/>
            <person name="Tsuda M."/>
            <person name="Minamisawa K."/>
            <person name="Mitsui H."/>
        </authorList>
    </citation>
    <scope>NUCLEOTIDE SEQUENCE</scope>
    <source>
        <strain evidence="3">DSM 21988</strain>
    </source>
</reference>
<dbReference type="EMBL" id="LC066371">
    <property type="protein sequence ID" value="BAT26019.1"/>
    <property type="molecule type" value="Genomic_DNA"/>
</dbReference>
<dbReference type="InterPro" id="IPR002104">
    <property type="entry name" value="Integrase_catalytic"/>
</dbReference>
<dbReference type="GO" id="GO:0003677">
    <property type="term" value="F:DNA binding"/>
    <property type="evidence" value="ECO:0007669"/>
    <property type="project" value="InterPro"/>
</dbReference>
<dbReference type="RefSeq" id="WP_073469036.1">
    <property type="nucleotide sequence ID" value="NZ_BBWQ01000009.1"/>
</dbReference>
<dbReference type="InterPro" id="IPR011010">
    <property type="entry name" value="DNA_brk_join_enz"/>
</dbReference>
<dbReference type="CDD" id="cd00397">
    <property type="entry name" value="DNA_BRE_C"/>
    <property type="match status" value="1"/>
</dbReference>
<name>A0A0P0YX24_9HYPH</name>
<protein>
    <submittedName>
        <fullName evidence="3">Integrase family protein</fullName>
    </submittedName>
</protein>
<dbReference type="InterPro" id="IPR013762">
    <property type="entry name" value="Integrase-like_cat_sf"/>
</dbReference>
<feature type="domain" description="Tyr recombinase" evidence="2">
    <location>
        <begin position="152"/>
        <end position="335"/>
    </location>
</feature>
<dbReference type="AlphaFoldDB" id="A0A0P0YX24"/>
<organism evidence="3">
    <name type="scientific">Aureimonas altamirensis</name>
    <dbReference type="NCBI Taxonomy" id="370622"/>
    <lineage>
        <taxon>Bacteria</taxon>
        <taxon>Pseudomonadati</taxon>
        <taxon>Pseudomonadota</taxon>
        <taxon>Alphaproteobacteria</taxon>
        <taxon>Hyphomicrobiales</taxon>
        <taxon>Aurantimonadaceae</taxon>
        <taxon>Aureimonas</taxon>
    </lineage>
</organism>
<sequence length="357" mass="40131">MPLQCTPNPKTGIFYVHGSVIVWRGGKPHNIEIRRSTRTRDAKQAESIKRQIENEVAEQNHTGREPSIPFEIAAHLYAQGGGEARFLAKPIAHLEGLPIDKIGQREIDEAALKAYPSAQPATIRRQFFTPVLSVLASQGVKPVVSRPAGGGRRTFFFRPEQADNLIASVLAGRYRSLWGACLVTFLFGQGVRISEAMALDAYQDVSLEGRYAVIRDPKNDDQRTVTLIPRVVASLSQLPNIGERGPLFRRYDGKPYIDRTGENRGNPLSFWAHHVAKIGLDANHYTPHTARHSWATWFYAQTKDVMRLKDEGGWNSEEWQRYVKLAQPGLGDAARKRGWRFDGSENKGRSKLARILR</sequence>
<dbReference type="GO" id="GO:0015074">
    <property type="term" value="P:DNA integration"/>
    <property type="evidence" value="ECO:0007669"/>
    <property type="project" value="InterPro"/>
</dbReference>
<dbReference type="Pfam" id="PF00589">
    <property type="entry name" value="Phage_integrase"/>
    <property type="match status" value="1"/>
</dbReference>
<proteinExistence type="predicted"/>
<evidence type="ECO:0000256" key="1">
    <source>
        <dbReference type="ARBA" id="ARBA00023172"/>
    </source>
</evidence>
<dbReference type="GO" id="GO:0006310">
    <property type="term" value="P:DNA recombination"/>
    <property type="evidence" value="ECO:0007669"/>
    <property type="project" value="UniProtKB-KW"/>
</dbReference>
<keyword evidence="1" id="KW-0233">DNA recombination</keyword>
<dbReference type="Gene3D" id="1.10.443.10">
    <property type="entry name" value="Intergrase catalytic core"/>
    <property type="match status" value="1"/>
</dbReference>
<evidence type="ECO:0000259" key="2">
    <source>
        <dbReference type="PROSITE" id="PS51898"/>
    </source>
</evidence>
<dbReference type="SUPFAM" id="SSF56349">
    <property type="entry name" value="DNA breaking-rejoining enzymes"/>
    <property type="match status" value="1"/>
</dbReference>
<evidence type="ECO:0000313" key="3">
    <source>
        <dbReference type="EMBL" id="BAT26019.1"/>
    </source>
</evidence>